<dbReference type="NCBIfam" id="TIGR02532">
    <property type="entry name" value="IV_pilin_GFxxxE"/>
    <property type="match status" value="1"/>
</dbReference>
<protein>
    <recommendedName>
        <fullName evidence="4">Prepilin-type cleavage/methylation domain-containing protein</fullName>
    </recommendedName>
</protein>
<dbReference type="Gene3D" id="3.30.700.10">
    <property type="entry name" value="Glycoprotein, Type 4 Pilin"/>
    <property type="match status" value="1"/>
</dbReference>
<gene>
    <name evidence="2" type="ORF">B5F75_00665</name>
</gene>
<evidence type="ECO:0000256" key="1">
    <source>
        <dbReference type="ARBA" id="ARBA00022481"/>
    </source>
</evidence>
<keyword evidence="3" id="KW-1185">Reference proteome</keyword>
<dbReference type="GO" id="GO:0015627">
    <property type="term" value="C:type II protein secretion system complex"/>
    <property type="evidence" value="ECO:0007669"/>
    <property type="project" value="InterPro"/>
</dbReference>
<dbReference type="InterPro" id="IPR012902">
    <property type="entry name" value="N_methyl_site"/>
</dbReference>
<evidence type="ECO:0000313" key="3">
    <source>
        <dbReference type="Proteomes" id="UP000196368"/>
    </source>
</evidence>
<dbReference type="InterPro" id="IPR000983">
    <property type="entry name" value="Bac_GSPG_pilin"/>
</dbReference>
<sequence>MKKGFTLIELLVVVLIIGILSAVALPQYTKAVEKARMSNAISVLSSIYKAQQVYYLANNQYAQKLDDLDVGVTGEDVDAVGDGVVAFGPLKKTQDFIFGAWTMTTNVPGMASASRIDANGHVAYVMMMTMGGTRFCNASAYATDAQSKLCADWRDGKI</sequence>
<comment type="caution">
    <text evidence="2">The sequence shown here is derived from an EMBL/GenBank/DDBJ whole genome shotgun (WGS) entry which is preliminary data.</text>
</comment>
<evidence type="ECO:0008006" key="4">
    <source>
        <dbReference type="Google" id="ProtNLM"/>
    </source>
</evidence>
<name>A0A1Y4DF97_9BACT</name>
<dbReference type="RefSeq" id="WP_275531898.1">
    <property type="nucleotide sequence ID" value="NZ_NFJD01000001.1"/>
</dbReference>
<keyword evidence="1" id="KW-0488">Methylation</keyword>
<dbReference type="PROSITE" id="PS00409">
    <property type="entry name" value="PROKAR_NTER_METHYL"/>
    <property type="match status" value="1"/>
</dbReference>
<dbReference type="Proteomes" id="UP000196368">
    <property type="component" value="Unassembled WGS sequence"/>
</dbReference>
<organism evidence="2 3">
    <name type="scientific">Candidatus Avelusimicrobium gallicola</name>
    <dbReference type="NCBI Taxonomy" id="2562704"/>
    <lineage>
        <taxon>Bacteria</taxon>
        <taxon>Pseudomonadati</taxon>
        <taxon>Elusimicrobiota</taxon>
        <taxon>Elusimicrobia</taxon>
        <taxon>Elusimicrobiales</taxon>
        <taxon>Elusimicrobiaceae</taxon>
        <taxon>Candidatus Avelusimicrobium</taxon>
    </lineage>
</organism>
<reference evidence="3" key="1">
    <citation type="submission" date="2017-04" db="EMBL/GenBank/DDBJ databases">
        <title>Function of individual gut microbiota members based on whole genome sequencing of pure cultures obtained from chicken caecum.</title>
        <authorList>
            <person name="Medvecky M."/>
            <person name="Cejkova D."/>
            <person name="Polansky O."/>
            <person name="Karasova D."/>
            <person name="Kubasova T."/>
            <person name="Cizek A."/>
            <person name="Rychlik I."/>
        </authorList>
    </citation>
    <scope>NUCLEOTIDE SEQUENCE [LARGE SCALE GENOMIC DNA]</scope>
    <source>
        <strain evidence="3">An273</strain>
    </source>
</reference>
<dbReference type="EMBL" id="NFJD01000001">
    <property type="protein sequence ID" value="OUO57322.1"/>
    <property type="molecule type" value="Genomic_DNA"/>
</dbReference>
<dbReference type="AlphaFoldDB" id="A0A1Y4DF97"/>
<evidence type="ECO:0000313" key="2">
    <source>
        <dbReference type="EMBL" id="OUO57322.1"/>
    </source>
</evidence>
<dbReference type="Pfam" id="PF16732">
    <property type="entry name" value="ComP_DUS"/>
    <property type="match status" value="1"/>
</dbReference>
<dbReference type="InterPro" id="IPR045584">
    <property type="entry name" value="Pilin-like"/>
</dbReference>
<dbReference type="GO" id="GO:0015628">
    <property type="term" value="P:protein secretion by the type II secretion system"/>
    <property type="evidence" value="ECO:0007669"/>
    <property type="project" value="InterPro"/>
</dbReference>
<dbReference type="Pfam" id="PF07963">
    <property type="entry name" value="N_methyl"/>
    <property type="match status" value="1"/>
</dbReference>
<dbReference type="SUPFAM" id="SSF54523">
    <property type="entry name" value="Pili subunits"/>
    <property type="match status" value="1"/>
</dbReference>
<dbReference type="GO" id="GO:0043683">
    <property type="term" value="P:type IV pilus assembly"/>
    <property type="evidence" value="ECO:0007669"/>
    <property type="project" value="InterPro"/>
</dbReference>
<dbReference type="InterPro" id="IPR031982">
    <property type="entry name" value="PilE-like"/>
</dbReference>
<accession>A0A1Y4DF97</accession>
<proteinExistence type="predicted"/>
<dbReference type="PANTHER" id="PTHR30093">
    <property type="entry name" value="GENERAL SECRETION PATHWAY PROTEIN G"/>
    <property type="match status" value="1"/>
</dbReference>
<dbReference type="PRINTS" id="PR00813">
    <property type="entry name" value="BCTERIALGSPG"/>
</dbReference>